<dbReference type="InterPro" id="IPR001669">
    <property type="entry name" value="Arg_repress"/>
</dbReference>
<dbReference type="PANTHER" id="PTHR34471">
    <property type="entry name" value="ARGININE REPRESSOR"/>
    <property type="match status" value="1"/>
</dbReference>
<evidence type="ECO:0000256" key="3">
    <source>
        <dbReference type="ARBA" id="ARBA00022490"/>
    </source>
</evidence>
<dbReference type="PANTHER" id="PTHR34471:SF1">
    <property type="entry name" value="ARGININE REPRESSOR"/>
    <property type="match status" value="1"/>
</dbReference>
<accession>A0A249K9E8</accession>
<comment type="subcellular location">
    <subcellularLocation>
        <location evidence="1 8">Cytoplasm</location>
    </subcellularLocation>
</comment>
<dbReference type="GO" id="GO:0005737">
    <property type="term" value="C:cytoplasm"/>
    <property type="evidence" value="ECO:0007669"/>
    <property type="project" value="UniProtKB-SubCell"/>
</dbReference>
<dbReference type="PRINTS" id="PR01467">
    <property type="entry name" value="ARGREPRESSOR"/>
</dbReference>
<keyword evidence="4 8" id="KW-0678">Repressor</keyword>
<dbReference type="Pfam" id="PF02863">
    <property type="entry name" value="Arg_repressor_C"/>
    <property type="match status" value="1"/>
</dbReference>
<dbReference type="UniPathway" id="UPA00068"/>
<dbReference type="Gene3D" id="1.10.10.10">
    <property type="entry name" value="Winged helix-like DNA-binding domain superfamily/Winged helix DNA-binding domain"/>
    <property type="match status" value="1"/>
</dbReference>
<dbReference type="RefSeq" id="WP_095672433.1">
    <property type="nucleotide sequence ID" value="NZ_CP016771.1"/>
</dbReference>
<dbReference type="InterPro" id="IPR036390">
    <property type="entry name" value="WH_DNA-bd_sf"/>
</dbReference>
<dbReference type="Proteomes" id="UP000217171">
    <property type="component" value="Chromosome"/>
</dbReference>
<keyword evidence="5 8" id="KW-0805">Transcription regulation</keyword>
<comment type="similarity">
    <text evidence="2 8">Belongs to the ArgR family.</text>
</comment>
<evidence type="ECO:0000256" key="1">
    <source>
        <dbReference type="ARBA" id="ARBA00004496"/>
    </source>
</evidence>
<dbReference type="InterPro" id="IPR020900">
    <property type="entry name" value="Arg_repress_DNA-bd"/>
</dbReference>
<dbReference type="InterPro" id="IPR020899">
    <property type="entry name" value="Arg_repress_C"/>
</dbReference>
<keyword evidence="12" id="KW-1185">Reference proteome</keyword>
<dbReference type="GO" id="GO:0051259">
    <property type="term" value="P:protein complex oligomerization"/>
    <property type="evidence" value="ECO:0007669"/>
    <property type="project" value="InterPro"/>
</dbReference>
<feature type="domain" description="Arginine repressor DNA-binding" evidence="9">
    <location>
        <begin position="10"/>
        <end position="71"/>
    </location>
</feature>
<comment type="function">
    <text evidence="8">Regulates arginine biosynthesis genes.</text>
</comment>
<evidence type="ECO:0000313" key="11">
    <source>
        <dbReference type="EMBL" id="ASY13366.1"/>
    </source>
</evidence>
<organism evidence="11 12">
    <name type="scientific">Candidatus Nanopelagicus hibericus</name>
    <dbReference type="NCBI Taxonomy" id="1884915"/>
    <lineage>
        <taxon>Bacteria</taxon>
        <taxon>Bacillati</taxon>
        <taxon>Actinomycetota</taxon>
        <taxon>Actinomycetes</taxon>
        <taxon>Candidatus Nanopelagicales</taxon>
        <taxon>Candidatus Nanopelagicaceae</taxon>
        <taxon>Candidatus Nanopelagicus</taxon>
    </lineage>
</organism>
<dbReference type="EMBL" id="CP016771">
    <property type="protein sequence ID" value="ASY13366.1"/>
    <property type="molecule type" value="Genomic_DNA"/>
</dbReference>
<evidence type="ECO:0000256" key="6">
    <source>
        <dbReference type="ARBA" id="ARBA00023125"/>
    </source>
</evidence>
<dbReference type="HAMAP" id="MF_00173">
    <property type="entry name" value="Arg_repressor"/>
    <property type="match status" value="1"/>
</dbReference>
<evidence type="ECO:0000256" key="5">
    <source>
        <dbReference type="ARBA" id="ARBA00023015"/>
    </source>
</evidence>
<dbReference type="InterPro" id="IPR036251">
    <property type="entry name" value="Arg_repress_C_sf"/>
</dbReference>
<keyword evidence="7 8" id="KW-0804">Transcription</keyword>
<dbReference type="GO" id="GO:0034618">
    <property type="term" value="F:arginine binding"/>
    <property type="evidence" value="ECO:0007669"/>
    <property type="project" value="InterPro"/>
</dbReference>
<evidence type="ECO:0000256" key="4">
    <source>
        <dbReference type="ARBA" id="ARBA00022491"/>
    </source>
</evidence>
<keyword evidence="3 8" id="KW-0963">Cytoplasm</keyword>
<evidence type="ECO:0000256" key="7">
    <source>
        <dbReference type="ARBA" id="ARBA00023163"/>
    </source>
</evidence>
<dbReference type="InterPro" id="IPR036388">
    <property type="entry name" value="WH-like_DNA-bd_sf"/>
</dbReference>
<dbReference type="OrthoDB" id="7060358at2"/>
<keyword evidence="8" id="KW-0055">Arginine biosynthesis</keyword>
<dbReference type="GO" id="GO:1900079">
    <property type="term" value="P:regulation of arginine biosynthetic process"/>
    <property type="evidence" value="ECO:0007669"/>
    <property type="project" value="UniProtKB-UniRule"/>
</dbReference>
<reference evidence="11 12" key="1">
    <citation type="submission" date="2016-07" db="EMBL/GenBank/DDBJ databases">
        <title>High microdiversification within the ubiquitous acI lineage of Actinobacteria.</title>
        <authorList>
            <person name="Neuenschwander S.M."/>
            <person name="Salcher M."/>
            <person name="Ghai R."/>
            <person name="Pernthaler J."/>
        </authorList>
    </citation>
    <scope>NUCLEOTIDE SEQUENCE [LARGE SCALE GENOMIC DNA]</scope>
    <source>
        <strain evidence="11">MMS-21-160</strain>
    </source>
</reference>
<sequence length="159" mass="16749">MAKVNMQSATARRALIIKLVDDELIHSQSDLVREISKHGYTMTQATASRDLEELGAVRGKDNNGIFRYQFVSSPQSVKSKGMSELISSLDSSGNLAVVKTPPGAAQLIAGNLDRAMKSGKLHSAIGTIAGDDTVLVVAKSATGGASLVREINKLLGANK</sequence>
<evidence type="ECO:0000313" key="12">
    <source>
        <dbReference type="Proteomes" id="UP000217171"/>
    </source>
</evidence>
<dbReference type="GO" id="GO:0003700">
    <property type="term" value="F:DNA-binding transcription factor activity"/>
    <property type="evidence" value="ECO:0007669"/>
    <property type="project" value="UniProtKB-UniRule"/>
</dbReference>
<evidence type="ECO:0000259" key="9">
    <source>
        <dbReference type="Pfam" id="PF01316"/>
    </source>
</evidence>
<dbReference type="Pfam" id="PF01316">
    <property type="entry name" value="Arg_repressor"/>
    <property type="match status" value="1"/>
</dbReference>
<dbReference type="SUPFAM" id="SSF55252">
    <property type="entry name" value="C-terminal domain of arginine repressor"/>
    <property type="match status" value="1"/>
</dbReference>
<evidence type="ECO:0000256" key="2">
    <source>
        <dbReference type="ARBA" id="ARBA00008316"/>
    </source>
</evidence>
<proteinExistence type="inferred from homology"/>
<dbReference type="SUPFAM" id="SSF46785">
    <property type="entry name" value="Winged helix' DNA-binding domain"/>
    <property type="match status" value="1"/>
</dbReference>
<keyword evidence="8" id="KW-0028">Amino-acid biosynthesis</keyword>
<protein>
    <recommendedName>
        <fullName evidence="8">Arginine repressor</fullName>
    </recommendedName>
</protein>
<evidence type="ECO:0000259" key="10">
    <source>
        <dbReference type="Pfam" id="PF02863"/>
    </source>
</evidence>
<dbReference type="KEGG" id="nhi:B1s21160_03355"/>
<name>A0A249K9E8_9ACTN</name>
<dbReference type="GO" id="GO:0006526">
    <property type="term" value="P:L-arginine biosynthetic process"/>
    <property type="evidence" value="ECO:0007669"/>
    <property type="project" value="UniProtKB-UniPathway"/>
</dbReference>
<dbReference type="GO" id="GO:0003677">
    <property type="term" value="F:DNA binding"/>
    <property type="evidence" value="ECO:0007669"/>
    <property type="project" value="UniProtKB-KW"/>
</dbReference>
<dbReference type="AlphaFoldDB" id="A0A249K9E8"/>
<feature type="domain" description="Arginine repressor C-terminal" evidence="10">
    <location>
        <begin position="83"/>
        <end position="152"/>
    </location>
</feature>
<comment type="pathway">
    <text evidence="8">Amino-acid biosynthesis; L-arginine biosynthesis [regulation].</text>
</comment>
<dbReference type="Gene3D" id="3.30.1360.40">
    <property type="match status" value="1"/>
</dbReference>
<keyword evidence="6 8" id="KW-0238">DNA-binding</keyword>
<gene>
    <name evidence="8" type="primary">argR</name>
    <name evidence="11" type="ORF">B1s21160_03355</name>
</gene>
<evidence type="ECO:0000256" key="8">
    <source>
        <dbReference type="HAMAP-Rule" id="MF_00173"/>
    </source>
</evidence>